<dbReference type="InterPro" id="IPR021352">
    <property type="entry name" value="DUF2971"/>
</dbReference>
<sequence length="305" mass="35252">MAIEKSLTEVLDTQFRDQVGKRVRQNYETDQVLYHYTSLNSLMGMVETNRVWMSKGTFLNDSSELFYFSSIVQNVIEKMKETAEQPLWKMYIRELEKAMTYFLSEIEKSGLEVYIFSLSHTQDSLALWYNYAKGEGYNIGFHAGDLLERGNGFSNSPGALHGYVMYSKEKQEQVLEELLLETFELIQDYEEKEALEALPDHFFSVIATCATFFKNPAFKSEEEYRLALIKRKGDEQVDIEFRARNGIIIPYITVEFDHKLPISDITIGPKNNIDVAKSGIEHYLKSKGYDLEHVAINKSVAALRY</sequence>
<dbReference type="Pfam" id="PF11185">
    <property type="entry name" value="DUF2971"/>
    <property type="match status" value="1"/>
</dbReference>
<proteinExistence type="predicted"/>
<gene>
    <name evidence="1" type="ORF">EEX84_12895</name>
</gene>
<keyword evidence="2" id="KW-1185">Reference proteome</keyword>
<accession>A0A3M8P503</accession>
<dbReference type="OrthoDB" id="3034312at2"/>
<dbReference type="AlphaFoldDB" id="A0A3M8P503"/>
<name>A0A3M8P503_9BACL</name>
<comment type="caution">
    <text evidence="1">The sequence shown here is derived from an EMBL/GenBank/DDBJ whole genome shotgun (WGS) entry which is preliminary data.</text>
</comment>
<protein>
    <submittedName>
        <fullName evidence="1">DUF2971 domain-containing protein</fullName>
    </submittedName>
</protein>
<dbReference type="EMBL" id="RIAX01000010">
    <property type="protein sequence ID" value="RNF38725.1"/>
    <property type="molecule type" value="Genomic_DNA"/>
</dbReference>
<evidence type="ECO:0000313" key="1">
    <source>
        <dbReference type="EMBL" id="RNF38725.1"/>
    </source>
</evidence>
<dbReference type="Proteomes" id="UP000275473">
    <property type="component" value="Unassembled WGS sequence"/>
</dbReference>
<evidence type="ECO:0000313" key="2">
    <source>
        <dbReference type="Proteomes" id="UP000275473"/>
    </source>
</evidence>
<dbReference type="RefSeq" id="WP_123166064.1">
    <property type="nucleotide sequence ID" value="NZ_RIAX01000010.1"/>
</dbReference>
<reference evidence="1 2" key="1">
    <citation type="journal article" date="2018" name="Int. J. Syst. Evol. Microbiol.">
        <title>Planococcus salinus sp. nov., a moderately halophilic bacterium isolated from a saline-alkali soil.</title>
        <authorList>
            <person name="Gan L."/>
        </authorList>
    </citation>
    <scope>NUCLEOTIDE SEQUENCE [LARGE SCALE GENOMIC DNA]</scope>
    <source>
        <strain evidence="1 2">LCB217</strain>
    </source>
</reference>
<organism evidence="1 2">
    <name type="scientific">Planococcus salinus</name>
    <dbReference type="NCBI Taxonomy" id="1848460"/>
    <lineage>
        <taxon>Bacteria</taxon>
        <taxon>Bacillati</taxon>
        <taxon>Bacillota</taxon>
        <taxon>Bacilli</taxon>
        <taxon>Bacillales</taxon>
        <taxon>Caryophanaceae</taxon>
        <taxon>Planococcus</taxon>
    </lineage>
</organism>